<feature type="compositionally biased region" description="Polar residues" evidence="1">
    <location>
        <begin position="318"/>
        <end position="327"/>
    </location>
</feature>
<accession>A0AAD2CVW6</accession>
<sequence length="580" mass="62937">MASQEHLQQLMNDETDDSSSNSSASNIAGGDTESAIAEPVTTTAITPKFKLPAPNHPPAKKRVKISLKPSTTPVKNDDLEDEVEFPDAKPSLSMAASFPKVPARRRSQSPTQRQRLNKRSLPTKQKASPPKKEVSEREIEATIVDSDDGGDDDAVATAIADEPTPTLVASSERNQQKKKSNLPNYRSFRLPPFSSPGLLVPISHAVTMIKGKPAGDDPSNSASSGGLTTMGSVFDQYLTKLGYTEETRTKIPHIGSSVKRHVGDMFDSNVKFTTRFPKLIPEDLIPSASNDMDDNEESRFSLAERLISVLEVEPSEPETISNETIQESKAAAKDNHSEAPRKRQKLKSWKDMAPLSLTLPYPESFVRKQLEYVDEVNKRESAILAYKKEVETLERENPELLEENSNANQETKKKPATVVPPIPRPPSPPHLSDLATVETREFNDTAHPIYLPKSKELLAHLDKDCFHISEGRYFGLSSNVIADPHFVGPVAPGLNGLNLTASNGLATAPAGGLNMGSLPSQSSLPNTSVNKSGSGKKSASHSQAVSIPSTTSKKKKKKPAIALPLRPMSLIKNAAATTTQ</sequence>
<dbReference type="EMBL" id="CAKOGP040001669">
    <property type="protein sequence ID" value="CAJ1946447.1"/>
    <property type="molecule type" value="Genomic_DNA"/>
</dbReference>
<feature type="region of interest" description="Disordered" evidence="1">
    <location>
        <begin position="313"/>
        <end position="346"/>
    </location>
</feature>
<feature type="compositionally biased region" description="Polar residues" evidence="1">
    <location>
        <begin position="540"/>
        <end position="551"/>
    </location>
</feature>
<evidence type="ECO:0000313" key="2">
    <source>
        <dbReference type="EMBL" id="CAJ1946447.1"/>
    </source>
</evidence>
<dbReference type="Proteomes" id="UP001295423">
    <property type="component" value="Unassembled WGS sequence"/>
</dbReference>
<proteinExistence type="predicted"/>
<feature type="compositionally biased region" description="Polar residues" evidence="1">
    <location>
        <begin position="1"/>
        <end position="12"/>
    </location>
</feature>
<feature type="region of interest" description="Disordered" evidence="1">
    <location>
        <begin position="396"/>
        <end position="430"/>
    </location>
</feature>
<name>A0AAD2CVW6_9STRA</name>
<feature type="compositionally biased region" description="Polar residues" evidence="1">
    <location>
        <begin position="517"/>
        <end position="530"/>
    </location>
</feature>
<dbReference type="AlphaFoldDB" id="A0AAD2CVW6"/>
<feature type="region of interest" description="Disordered" evidence="1">
    <location>
        <begin position="516"/>
        <end position="566"/>
    </location>
</feature>
<feature type="compositionally biased region" description="Basic and acidic residues" evidence="1">
    <location>
        <begin position="130"/>
        <end position="140"/>
    </location>
</feature>
<organism evidence="2 3">
    <name type="scientific">Cylindrotheca closterium</name>
    <dbReference type="NCBI Taxonomy" id="2856"/>
    <lineage>
        <taxon>Eukaryota</taxon>
        <taxon>Sar</taxon>
        <taxon>Stramenopiles</taxon>
        <taxon>Ochrophyta</taxon>
        <taxon>Bacillariophyta</taxon>
        <taxon>Bacillariophyceae</taxon>
        <taxon>Bacillariophycidae</taxon>
        <taxon>Bacillariales</taxon>
        <taxon>Bacillariaceae</taxon>
        <taxon>Cylindrotheca</taxon>
    </lineage>
</organism>
<evidence type="ECO:0000256" key="1">
    <source>
        <dbReference type="SAM" id="MobiDB-lite"/>
    </source>
</evidence>
<feature type="compositionally biased region" description="Basic and acidic residues" evidence="1">
    <location>
        <begin position="330"/>
        <end position="341"/>
    </location>
</feature>
<feature type="compositionally biased region" description="Pro residues" evidence="1">
    <location>
        <begin position="418"/>
        <end position="429"/>
    </location>
</feature>
<keyword evidence="3" id="KW-1185">Reference proteome</keyword>
<evidence type="ECO:0000313" key="3">
    <source>
        <dbReference type="Proteomes" id="UP001295423"/>
    </source>
</evidence>
<reference evidence="2" key="1">
    <citation type="submission" date="2023-08" db="EMBL/GenBank/DDBJ databases">
        <authorList>
            <person name="Audoor S."/>
            <person name="Bilcke G."/>
        </authorList>
    </citation>
    <scope>NUCLEOTIDE SEQUENCE</scope>
</reference>
<feature type="region of interest" description="Disordered" evidence="1">
    <location>
        <begin position="1"/>
        <end position="187"/>
    </location>
</feature>
<comment type="caution">
    <text evidence="2">The sequence shown here is derived from an EMBL/GenBank/DDBJ whole genome shotgun (WGS) entry which is preliminary data.</text>
</comment>
<protein>
    <submittedName>
        <fullName evidence="2">Uncharacterized protein</fullName>
    </submittedName>
</protein>
<feature type="compositionally biased region" description="Acidic residues" evidence="1">
    <location>
        <begin position="145"/>
        <end position="154"/>
    </location>
</feature>
<gene>
    <name evidence="2" type="ORF">CYCCA115_LOCUS10590</name>
</gene>